<evidence type="ECO:0000256" key="2">
    <source>
        <dbReference type="ARBA" id="ARBA00022801"/>
    </source>
</evidence>
<evidence type="ECO:0000256" key="8">
    <source>
        <dbReference type="PIRSR" id="PIRSR005639-1"/>
    </source>
</evidence>
<dbReference type="PIRSF" id="PIRSF005639">
    <property type="entry name" value="Glut_amidoT_SNO"/>
    <property type="match status" value="1"/>
</dbReference>
<evidence type="ECO:0000256" key="9">
    <source>
        <dbReference type="PIRSR" id="PIRSR005639-2"/>
    </source>
</evidence>
<comment type="subunit">
    <text evidence="7">In the presence of PdxS, forms a dodecamer of heterodimers. Only shows activity in the heterodimer.</text>
</comment>
<feature type="active site" description="Charge relay system" evidence="7 8">
    <location>
        <position position="188"/>
    </location>
</feature>
<evidence type="ECO:0000313" key="11">
    <source>
        <dbReference type="Proteomes" id="UP000325957"/>
    </source>
</evidence>
<dbReference type="Proteomes" id="UP000325957">
    <property type="component" value="Unassembled WGS sequence"/>
</dbReference>
<evidence type="ECO:0000256" key="5">
    <source>
        <dbReference type="ARBA" id="ARBA00023239"/>
    </source>
</evidence>
<dbReference type="UniPathway" id="UPA00245"/>
<feature type="binding site" evidence="7 9">
    <location>
        <position position="118"/>
    </location>
    <ligand>
        <name>L-glutamine</name>
        <dbReference type="ChEBI" id="CHEBI:58359"/>
    </ligand>
</feature>
<comment type="function">
    <text evidence="7">Catalyzes the hydrolysis of glutamine to glutamate and ammonia as part of the biosynthesis of pyridoxal 5'-phosphate. The resulting ammonia molecule is channeled to the active site of PdxS.</text>
</comment>
<dbReference type="Pfam" id="PF01174">
    <property type="entry name" value="SNO"/>
    <property type="match status" value="1"/>
</dbReference>
<keyword evidence="2 7" id="KW-0378">Hydrolase</keyword>
<dbReference type="PROSITE" id="PS01236">
    <property type="entry name" value="PDXT_SNO_1"/>
    <property type="match status" value="1"/>
</dbReference>
<keyword evidence="5 7" id="KW-0456">Lyase</keyword>
<dbReference type="Gene3D" id="3.40.50.880">
    <property type="match status" value="1"/>
</dbReference>
<dbReference type="EC" id="3.5.1.2" evidence="7"/>
<evidence type="ECO:0000256" key="6">
    <source>
        <dbReference type="ARBA" id="ARBA00049534"/>
    </source>
</evidence>
<dbReference type="InterPro" id="IPR002161">
    <property type="entry name" value="PdxT/SNO"/>
</dbReference>
<dbReference type="EC" id="4.3.3.6" evidence="7"/>
<dbReference type="GO" id="GO:0036381">
    <property type="term" value="F:pyridoxal 5'-phosphate synthase (glutamine hydrolysing) activity"/>
    <property type="evidence" value="ECO:0007669"/>
    <property type="project" value="UniProtKB-UniRule"/>
</dbReference>
<dbReference type="RefSeq" id="WP_158034105.1">
    <property type="nucleotide sequence ID" value="NZ_ML708619.1"/>
</dbReference>
<feature type="binding site" evidence="7 9">
    <location>
        <begin position="144"/>
        <end position="145"/>
    </location>
    <ligand>
        <name>L-glutamine</name>
        <dbReference type="ChEBI" id="CHEBI:58359"/>
    </ligand>
</feature>
<dbReference type="GO" id="GO:1903600">
    <property type="term" value="C:glutaminase complex"/>
    <property type="evidence" value="ECO:0007669"/>
    <property type="project" value="TreeGrafter"/>
</dbReference>
<dbReference type="GO" id="GO:0006543">
    <property type="term" value="P:L-glutamine catabolic process"/>
    <property type="evidence" value="ECO:0007669"/>
    <property type="project" value="UniProtKB-UniRule"/>
</dbReference>
<dbReference type="AlphaFoldDB" id="A0A5J5KYF8"/>
<comment type="caution">
    <text evidence="10">The sequence shown here is derived from an EMBL/GenBank/DDBJ whole genome shotgun (WGS) entry which is preliminary data.</text>
</comment>
<feature type="active site" description="Nucleophile" evidence="7 8">
    <location>
        <position position="89"/>
    </location>
</feature>
<dbReference type="EMBL" id="SZWF01000013">
    <property type="protein sequence ID" value="KAA9393925.1"/>
    <property type="molecule type" value="Genomic_DNA"/>
</dbReference>
<dbReference type="PROSITE" id="PS51273">
    <property type="entry name" value="GATASE_TYPE_1"/>
    <property type="match status" value="1"/>
</dbReference>
<feature type="active site" description="Charge relay system" evidence="7 8">
    <location>
        <position position="186"/>
    </location>
</feature>
<keyword evidence="4 7" id="KW-0315">Glutamine amidotransferase</keyword>
<dbReference type="PROSITE" id="PS51274">
    <property type="entry name" value="GATASE_COBBQ"/>
    <property type="match status" value="1"/>
</dbReference>
<dbReference type="HAMAP" id="MF_01615">
    <property type="entry name" value="PdxT"/>
    <property type="match status" value="1"/>
</dbReference>
<gene>
    <name evidence="7 10" type="primary">pdxT</name>
    <name evidence="10" type="ORF">FCK90_09685</name>
</gene>
<dbReference type="GO" id="GO:0004359">
    <property type="term" value="F:glutaminase activity"/>
    <property type="evidence" value="ECO:0007669"/>
    <property type="project" value="UniProtKB-UniRule"/>
</dbReference>
<dbReference type="InterPro" id="IPR029062">
    <property type="entry name" value="Class_I_gatase-like"/>
</dbReference>
<dbReference type="GO" id="GO:0042823">
    <property type="term" value="P:pyridoxal phosphate biosynthetic process"/>
    <property type="evidence" value="ECO:0007669"/>
    <property type="project" value="UniProtKB-UniRule"/>
</dbReference>
<dbReference type="GO" id="GO:0008614">
    <property type="term" value="P:pyridoxine metabolic process"/>
    <property type="evidence" value="ECO:0007669"/>
    <property type="project" value="TreeGrafter"/>
</dbReference>
<evidence type="ECO:0000256" key="4">
    <source>
        <dbReference type="ARBA" id="ARBA00022962"/>
    </source>
</evidence>
<dbReference type="OrthoDB" id="9810320at2"/>
<accession>A0A5J5KYF8</accession>
<dbReference type="GO" id="GO:0005829">
    <property type="term" value="C:cytosol"/>
    <property type="evidence" value="ECO:0007669"/>
    <property type="project" value="TreeGrafter"/>
</dbReference>
<evidence type="ECO:0000256" key="7">
    <source>
        <dbReference type="HAMAP-Rule" id="MF_01615"/>
    </source>
</evidence>
<evidence type="ECO:0000256" key="1">
    <source>
        <dbReference type="ARBA" id="ARBA00008345"/>
    </source>
</evidence>
<comment type="catalytic activity">
    <reaction evidence="7">
        <text>aldehydo-D-ribose 5-phosphate + D-glyceraldehyde 3-phosphate + L-glutamine = pyridoxal 5'-phosphate + L-glutamate + phosphate + 3 H2O + H(+)</text>
        <dbReference type="Rhea" id="RHEA:31507"/>
        <dbReference type="ChEBI" id="CHEBI:15377"/>
        <dbReference type="ChEBI" id="CHEBI:15378"/>
        <dbReference type="ChEBI" id="CHEBI:29985"/>
        <dbReference type="ChEBI" id="CHEBI:43474"/>
        <dbReference type="ChEBI" id="CHEBI:58273"/>
        <dbReference type="ChEBI" id="CHEBI:58359"/>
        <dbReference type="ChEBI" id="CHEBI:59776"/>
        <dbReference type="ChEBI" id="CHEBI:597326"/>
        <dbReference type="EC" id="4.3.3.6"/>
    </reaction>
</comment>
<organism evidence="10 11">
    <name type="scientific">Kocuria coralli</name>
    <dbReference type="NCBI Taxonomy" id="1461025"/>
    <lineage>
        <taxon>Bacteria</taxon>
        <taxon>Bacillati</taxon>
        <taxon>Actinomycetota</taxon>
        <taxon>Actinomycetes</taxon>
        <taxon>Micrococcales</taxon>
        <taxon>Micrococcaceae</taxon>
        <taxon>Kocuria</taxon>
    </lineage>
</organism>
<proteinExistence type="inferred from homology"/>
<feature type="binding site" evidence="7 9">
    <location>
        <begin position="57"/>
        <end position="59"/>
    </location>
    <ligand>
        <name>L-glutamine</name>
        <dbReference type="ChEBI" id="CHEBI:58359"/>
    </ligand>
</feature>
<evidence type="ECO:0000313" key="10">
    <source>
        <dbReference type="EMBL" id="KAA9393925.1"/>
    </source>
</evidence>
<comment type="similarity">
    <text evidence="1 7">Belongs to the glutaminase PdxT/SNO family.</text>
</comment>
<dbReference type="NCBIfam" id="TIGR03800">
    <property type="entry name" value="PLP_synth_Pdx2"/>
    <property type="match status" value="1"/>
</dbReference>
<comment type="catalytic activity">
    <reaction evidence="6 7">
        <text>L-glutamine + H2O = L-glutamate + NH4(+)</text>
        <dbReference type="Rhea" id="RHEA:15889"/>
        <dbReference type="ChEBI" id="CHEBI:15377"/>
        <dbReference type="ChEBI" id="CHEBI:28938"/>
        <dbReference type="ChEBI" id="CHEBI:29985"/>
        <dbReference type="ChEBI" id="CHEBI:58359"/>
        <dbReference type="EC" id="3.5.1.2"/>
    </reaction>
</comment>
<reference evidence="10 11" key="1">
    <citation type="submission" date="2019-05" db="EMBL/GenBank/DDBJ databases">
        <title>Kocuria coralli sp. nov., a novel actinobacterium isolated from coral reef seawater.</title>
        <authorList>
            <person name="Li J."/>
        </authorList>
    </citation>
    <scope>NUCLEOTIDE SEQUENCE [LARGE SCALE GENOMIC DNA]</scope>
    <source>
        <strain evidence="10 11">SCSIO 13007</strain>
    </source>
</reference>
<name>A0A5J5KYF8_9MICC</name>
<protein>
    <recommendedName>
        <fullName evidence="7">Pyridoxal 5'-phosphate synthase subunit PdxT</fullName>
        <ecNumber evidence="7">4.3.3.6</ecNumber>
    </recommendedName>
    <alternativeName>
        <fullName evidence="7">Pdx2</fullName>
    </alternativeName>
    <alternativeName>
        <fullName evidence="7">Pyridoxal 5'-phosphate synthase glutaminase subunit</fullName>
        <ecNumber evidence="7">3.5.1.2</ecNumber>
    </alternativeName>
</protein>
<keyword evidence="3 7" id="KW-0663">Pyridoxal phosphate</keyword>
<keyword evidence="11" id="KW-1185">Reference proteome</keyword>
<dbReference type="PANTHER" id="PTHR31559">
    <property type="entry name" value="PYRIDOXAL 5'-PHOSPHATE SYNTHASE SUBUNIT SNO"/>
    <property type="match status" value="1"/>
</dbReference>
<sequence>MSILTTAPAPRIAVLALQGGVAEHVAMLESLGAEALVVRSPRSLAAAAADGLVLPGGESSTVDRLLRRFGMREPLIELLDGGLPVLGTCAGLITLAEVIRDPAPGQQSLGLIPMTVRRNAFGRQVDSATETLDSALGPVKAAFIRAPEVVSVRAGVEILARRGTGVDGDGPIVAVGTGQAIALSFHPELTGDTTFHGEFLRRVRAAKLDGVQGR</sequence>
<dbReference type="SUPFAM" id="SSF52317">
    <property type="entry name" value="Class I glutamine amidotransferase-like"/>
    <property type="match status" value="1"/>
</dbReference>
<comment type="pathway">
    <text evidence="7">Cofactor biosynthesis; pyridoxal 5'-phosphate biosynthesis.</text>
</comment>
<dbReference type="PROSITE" id="PS51130">
    <property type="entry name" value="PDXT_SNO_2"/>
    <property type="match status" value="1"/>
</dbReference>
<dbReference type="InterPro" id="IPR021196">
    <property type="entry name" value="PdxT/SNO_CS"/>
</dbReference>
<evidence type="ECO:0000256" key="3">
    <source>
        <dbReference type="ARBA" id="ARBA00022898"/>
    </source>
</evidence>
<dbReference type="PANTHER" id="PTHR31559:SF0">
    <property type="entry name" value="PYRIDOXAL 5'-PHOSPHATE SYNTHASE SUBUNIT SNO1-RELATED"/>
    <property type="match status" value="1"/>
</dbReference>